<name>A0A328PEX9_9GAMM</name>
<dbReference type="EMBL" id="NFZS01000001">
    <property type="protein sequence ID" value="RAO78174.1"/>
    <property type="molecule type" value="Genomic_DNA"/>
</dbReference>
<proteinExistence type="predicted"/>
<dbReference type="InterPro" id="IPR040442">
    <property type="entry name" value="Pyrv_kinase-like_dom_sf"/>
</dbReference>
<dbReference type="Pfam" id="PF13714">
    <property type="entry name" value="PEP_mutase"/>
    <property type="match status" value="1"/>
</dbReference>
<dbReference type="PANTHER" id="PTHR42905">
    <property type="entry name" value="PHOSPHOENOLPYRUVATE CARBOXYLASE"/>
    <property type="match status" value="1"/>
</dbReference>
<evidence type="ECO:0008006" key="4">
    <source>
        <dbReference type="Google" id="ProtNLM"/>
    </source>
</evidence>
<evidence type="ECO:0000313" key="3">
    <source>
        <dbReference type="Proteomes" id="UP000248926"/>
    </source>
</evidence>
<dbReference type="GO" id="GO:0016833">
    <property type="term" value="F:oxo-acid-lyase activity"/>
    <property type="evidence" value="ECO:0007669"/>
    <property type="project" value="UniProtKB-ARBA"/>
</dbReference>
<reference evidence="2 3" key="1">
    <citation type="journal article" date="2018" name="Genet. Mol. Biol.">
        <title>The genome sequence of Dyella jiangningensis FCAV SCS01 from a lignocellulose-decomposing microbial consortium metagenome reveals potential for biotechnological applications.</title>
        <authorList>
            <person name="Desiderato J.G."/>
            <person name="Alvarenga D.O."/>
            <person name="Constancio M.T.L."/>
            <person name="Alves L.M.C."/>
            <person name="Varani A.M."/>
        </authorList>
    </citation>
    <scope>NUCLEOTIDE SEQUENCE [LARGE SCALE GENOMIC DNA]</scope>
    <source>
        <strain evidence="2 3">FCAV SCS01</strain>
    </source>
</reference>
<protein>
    <recommendedName>
        <fullName evidence="4">2,3-dimethylmalate lyase</fullName>
    </recommendedName>
</protein>
<dbReference type="OrthoDB" id="9802794at2"/>
<dbReference type="SUPFAM" id="SSF51621">
    <property type="entry name" value="Phosphoenolpyruvate/pyruvate domain"/>
    <property type="match status" value="1"/>
</dbReference>
<dbReference type="CDD" id="cd00377">
    <property type="entry name" value="ICL_PEPM"/>
    <property type="match status" value="1"/>
</dbReference>
<gene>
    <name evidence="2" type="ORF">CA260_10235</name>
</gene>
<dbReference type="InterPro" id="IPR015813">
    <property type="entry name" value="Pyrv/PenolPyrv_kinase-like_dom"/>
</dbReference>
<dbReference type="InterPro" id="IPR039556">
    <property type="entry name" value="ICL/PEPM"/>
</dbReference>
<accession>A0A328PEX9</accession>
<dbReference type="AlphaFoldDB" id="A0A328PEX9"/>
<dbReference type="Gene3D" id="3.20.20.60">
    <property type="entry name" value="Phosphoenolpyruvate-binding domains"/>
    <property type="match status" value="1"/>
</dbReference>
<dbReference type="GO" id="GO:0046872">
    <property type="term" value="F:metal ion binding"/>
    <property type="evidence" value="ECO:0007669"/>
    <property type="project" value="UniProtKB-KW"/>
</dbReference>
<keyword evidence="1" id="KW-0479">Metal-binding</keyword>
<sequence length="302" mass="32644">MAIRVAGMDQQQIGREKGKDTTWRELLASTEPLVLPAAHDALTARLVERAGFKAYQVGGFALDGSHYGFPDIDLTHFGEKSAVIRQTIGASSLPVLVDGDNGYGDVKNVTRTVRGYEAMGASAIFIEDQVSPKSCGQEGKKEVIPAEEMIGKVKAAVAACRVSSTFILIRTDARSAIGLDEAIRRGELYRDAGAHDLYIEGLESAAELEKVGKALAGTPLATTMMEGGGKLPWLSPQEIGSYGFSMILYPTTVLFRMTRAIERALADLHAGRPMPQQEAVDHATFDDIVGKDAWARIEDEFK</sequence>
<comment type="caution">
    <text evidence="2">The sequence shown here is derived from an EMBL/GenBank/DDBJ whole genome shotgun (WGS) entry which is preliminary data.</text>
</comment>
<keyword evidence="3" id="KW-1185">Reference proteome</keyword>
<organism evidence="2 3">
    <name type="scientific">Dyella jiangningensis</name>
    <dbReference type="NCBI Taxonomy" id="1379159"/>
    <lineage>
        <taxon>Bacteria</taxon>
        <taxon>Pseudomonadati</taxon>
        <taxon>Pseudomonadota</taxon>
        <taxon>Gammaproteobacteria</taxon>
        <taxon>Lysobacterales</taxon>
        <taxon>Rhodanobacteraceae</taxon>
        <taxon>Dyella</taxon>
    </lineage>
</organism>
<dbReference type="Proteomes" id="UP000248926">
    <property type="component" value="Unassembled WGS sequence"/>
</dbReference>
<dbReference type="PANTHER" id="PTHR42905:SF5">
    <property type="entry name" value="CARBOXYVINYL-CARBOXYPHOSPHONATE PHOSPHORYLMUTASE, CHLOROPLASTIC"/>
    <property type="match status" value="1"/>
</dbReference>
<evidence type="ECO:0000313" key="2">
    <source>
        <dbReference type="EMBL" id="RAO78174.1"/>
    </source>
</evidence>
<evidence type="ECO:0000256" key="1">
    <source>
        <dbReference type="ARBA" id="ARBA00022723"/>
    </source>
</evidence>